<feature type="domain" description="HTH cro/C1-type" evidence="2">
    <location>
        <begin position="54"/>
        <end position="110"/>
    </location>
</feature>
<dbReference type="SUPFAM" id="SSF47413">
    <property type="entry name" value="lambda repressor-like DNA-binding domains"/>
    <property type="match status" value="1"/>
</dbReference>
<protein>
    <recommendedName>
        <fullName evidence="2">HTH cro/C1-type domain-containing protein</fullName>
    </recommendedName>
</protein>
<feature type="compositionally biased region" description="Basic and acidic residues" evidence="1">
    <location>
        <begin position="1"/>
        <end position="36"/>
    </location>
</feature>
<dbReference type="RefSeq" id="WP_238308371.1">
    <property type="nucleotide sequence ID" value="NZ_BPRE01000013.1"/>
</dbReference>
<dbReference type="Pfam" id="PF13560">
    <property type="entry name" value="HTH_31"/>
    <property type="match status" value="1"/>
</dbReference>
<evidence type="ECO:0000256" key="1">
    <source>
        <dbReference type="SAM" id="MobiDB-lite"/>
    </source>
</evidence>
<organism evidence="3 4">
    <name type="scientific">Methylorubrum suomiense</name>
    <dbReference type="NCBI Taxonomy" id="144191"/>
    <lineage>
        <taxon>Bacteria</taxon>
        <taxon>Pseudomonadati</taxon>
        <taxon>Pseudomonadota</taxon>
        <taxon>Alphaproteobacteria</taxon>
        <taxon>Hyphomicrobiales</taxon>
        <taxon>Methylobacteriaceae</taxon>
        <taxon>Methylorubrum</taxon>
    </lineage>
</organism>
<dbReference type="InterPro" id="IPR001387">
    <property type="entry name" value="Cro/C1-type_HTH"/>
</dbReference>
<evidence type="ECO:0000313" key="3">
    <source>
        <dbReference type="EMBL" id="GJE77253.1"/>
    </source>
</evidence>
<reference evidence="3" key="1">
    <citation type="journal article" date="2021" name="Front. Microbiol.">
        <title>Comprehensive Comparative Genomics and Phenotyping of Methylobacterium Species.</title>
        <authorList>
            <person name="Alessa O."/>
            <person name="Ogura Y."/>
            <person name="Fujitani Y."/>
            <person name="Takami H."/>
            <person name="Hayashi T."/>
            <person name="Sahin N."/>
            <person name="Tani A."/>
        </authorList>
    </citation>
    <scope>NUCLEOTIDE SEQUENCE</scope>
    <source>
        <strain evidence="3">DSM 14458</strain>
    </source>
</reference>
<dbReference type="InterPro" id="IPR010982">
    <property type="entry name" value="Lambda_DNA-bd_dom_sf"/>
</dbReference>
<name>A0ABQ4UYM2_9HYPH</name>
<keyword evidence="4" id="KW-1185">Reference proteome</keyword>
<comment type="caution">
    <text evidence="3">The sequence shown here is derived from an EMBL/GenBank/DDBJ whole genome shotgun (WGS) entry which is preliminary data.</text>
</comment>
<dbReference type="EMBL" id="BPRE01000013">
    <property type="protein sequence ID" value="GJE77253.1"/>
    <property type="molecule type" value="Genomic_DNA"/>
</dbReference>
<accession>A0ABQ4UYM2</accession>
<reference evidence="3" key="2">
    <citation type="submission" date="2021-08" db="EMBL/GenBank/DDBJ databases">
        <authorList>
            <person name="Tani A."/>
            <person name="Ola A."/>
            <person name="Ogura Y."/>
            <person name="Katsura K."/>
            <person name="Hayashi T."/>
        </authorList>
    </citation>
    <scope>NUCLEOTIDE SEQUENCE</scope>
    <source>
        <strain evidence="3">DSM 14458</strain>
    </source>
</reference>
<proteinExistence type="predicted"/>
<feature type="region of interest" description="Disordered" evidence="1">
    <location>
        <begin position="160"/>
        <end position="201"/>
    </location>
</feature>
<evidence type="ECO:0000313" key="4">
    <source>
        <dbReference type="Proteomes" id="UP001055093"/>
    </source>
</evidence>
<sequence length="201" mass="21440">MARISLEEAMSRPANVDRAKLDATTEDDIRRYKAEDGYADEEPPATARTVIPPRQLRVSLGLTQREMAARLRIPFDTWRNWETGRVRLDPSVRSLLDIVAAVPDVAFQALQLGAPPPVGAPPVGASPIGAVAAIGTPAMAGGLLFSPGARPVDGYLLPASPATDEASRSSTDEAIREAEKALTKALEPSLKRKGGRVPLSR</sequence>
<gene>
    <name evidence="3" type="ORF">BGCPKDLD_3856</name>
</gene>
<feature type="region of interest" description="Disordered" evidence="1">
    <location>
        <begin position="1"/>
        <end position="47"/>
    </location>
</feature>
<dbReference type="CDD" id="cd00093">
    <property type="entry name" value="HTH_XRE"/>
    <property type="match status" value="1"/>
</dbReference>
<dbReference type="PROSITE" id="PS50943">
    <property type="entry name" value="HTH_CROC1"/>
    <property type="match status" value="1"/>
</dbReference>
<dbReference type="Proteomes" id="UP001055093">
    <property type="component" value="Unassembled WGS sequence"/>
</dbReference>
<evidence type="ECO:0000259" key="2">
    <source>
        <dbReference type="PROSITE" id="PS50943"/>
    </source>
</evidence>
<dbReference type="Gene3D" id="1.10.260.40">
    <property type="entry name" value="lambda repressor-like DNA-binding domains"/>
    <property type="match status" value="1"/>
</dbReference>
<dbReference type="SMART" id="SM00530">
    <property type="entry name" value="HTH_XRE"/>
    <property type="match status" value="1"/>
</dbReference>
<feature type="compositionally biased region" description="Basic and acidic residues" evidence="1">
    <location>
        <begin position="165"/>
        <end position="182"/>
    </location>
</feature>